<protein>
    <submittedName>
        <fullName evidence="2">Uncharacterized protein</fullName>
    </submittedName>
</protein>
<accession>A0ABT3NQ45</accession>
<sequence>MFLAQLIARTLEGQSGIAPRRASRFEPEAGLGAPGWLEPEVQPASPVQAPGVLASGPEAAAVPRPRPAPPHSPGPQDVIRATEPRAPDATSPPRAPASSTTAPAPQAVAMLGRLERLPTHEPSPSVIHPPPQPPSTVPPSALRELRTLERVEMDHVPLEIERRLEVLTREHVIERIAREAAGGAPPVSVAAPRAGSTPGAEPARPRPAPYTAPPAPRGRRDPPTLTPAAPTQPPAPAIVQVTIGRVEVRGGPPASPRAAPPRPREPRLGLDDYLRRREQG</sequence>
<feature type="compositionally biased region" description="Pro residues" evidence="1">
    <location>
        <begin position="64"/>
        <end position="73"/>
    </location>
</feature>
<evidence type="ECO:0000313" key="3">
    <source>
        <dbReference type="Proteomes" id="UP001526430"/>
    </source>
</evidence>
<dbReference type="EMBL" id="JAPFQI010000001">
    <property type="protein sequence ID" value="MCW8084281.1"/>
    <property type="molecule type" value="Genomic_DNA"/>
</dbReference>
<dbReference type="PRINTS" id="PR01217">
    <property type="entry name" value="PRICHEXTENSN"/>
</dbReference>
<feature type="compositionally biased region" description="Basic and acidic residues" evidence="1">
    <location>
        <begin position="262"/>
        <end position="280"/>
    </location>
</feature>
<comment type="caution">
    <text evidence="2">The sequence shown here is derived from an EMBL/GenBank/DDBJ whole genome shotgun (WGS) entry which is preliminary data.</text>
</comment>
<evidence type="ECO:0000256" key="1">
    <source>
        <dbReference type="SAM" id="MobiDB-lite"/>
    </source>
</evidence>
<name>A0ABT3NQ45_9PROT</name>
<gene>
    <name evidence="2" type="ORF">OF850_01455</name>
</gene>
<keyword evidence="3" id="KW-1185">Reference proteome</keyword>
<feature type="region of interest" description="Disordered" evidence="1">
    <location>
        <begin position="177"/>
        <end position="280"/>
    </location>
</feature>
<feature type="compositionally biased region" description="Low complexity" evidence="1">
    <location>
        <begin position="180"/>
        <end position="202"/>
    </location>
</feature>
<feature type="compositionally biased region" description="Low complexity" evidence="1">
    <location>
        <begin position="87"/>
        <end position="107"/>
    </location>
</feature>
<dbReference type="RefSeq" id="WP_301587888.1">
    <property type="nucleotide sequence ID" value="NZ_JAPFQI010000001.1"/>
</dbReference>
<feature type="compositionally biased region" description="Pro residues" evidence="1">
    <location>
        <begin position="205"/>
        <end position="216"/>
    </location>
</feature>
<organism evidence="2 3">
    <name type="scientific">Sabulicella glaciei</name>
    <dbReference type="NCBI Taxonomy" id="2984948"/>
    <lineage>
        <taxon>Bacteria</taxon>
        <taxon>Pseudomonadati</taxon>
        <taxon>Pseudomonadota</taxon>
        <taxon>Alphaproteobacteria</taxon>
        <taxon>Acetobacterales</taxon>
        <taxon>Acetobacteraceae</taxon>
        <taxon>Sabulicella</taxon>
    </lineage>
</organism>
<reference evidence="2 3" key="1">
    <citation type="submission" date="2022-10" db="EMBL/GenBank/DDBJ databases">
        <title>Roseococcus glaciei nov., sp. nov., isolated from glacier.</title>
        <authorList>
            <person name="Liu Q."/>
            <person name="Xin Y.-H."/>
        </authorList>
    </citation>
    <scope>NUCLEOTIDE SEQUENCE [LARGE SCALE GENOMIC DNA]</scope>
    <source>
        <strain evidence="2 3">MDT2-1-1</strain>
    </source>
</reference>
<dbReference type="Proteomes" id="UP001526430">
    <property type="component" value="Unassembled WGS sequence"/>
</dbReference>
<proteinExistence type="predicted"/>
<evidence type="ECO:0000313" key="2">
    <source>
        <dbReference type="EMBL" id="MCW8084281.1"/>
    </source>
</evidence>
<feature type="compositionally biased region" description="Pro residues" evidence="1">
    <location>
        <begin position="127"/>
        <end position="137"/>
    </location>
</feature>
<feature type="region of interest" description="Disordered" evidence="1">
    <location>
        <begin position="15"/>
        <end position="143"/>
    </location>
</feature>